<dbReference type="PROSITE" id="PS51459">
    <property type="entry name" value="FIDO"/>
    <property type="match status" value="1"/>
</dbReference>
<reference evidence="3" key="1">
    <citation type="journal article" date="2019" name="Int. J. Syst. Evol. Microbiol.">
        <title>The Global Catalogue of Microorganisms (GCM) 10K type strain sequencing project: providing services to taxonomists for standard genome sequencing and annotation.</title>
        <authorList>
            <consortium name="The Broad Institute Genomics Platform"/>
            <consortium name="The Broad Institute Genome Sequencing Center for Infectious Disease"/>
            <person name="Wu L."/>
            <person name="Ma J."/>
        </authorList>
    </citation>
    <scope>NUCLEOTIDE SEQUENCE [LARGE SCALE GENOMIC DNA]</scope>
    <source>
        <strain evidence="3">NBRC 108755</strain>
    </source>
</reference>
<dbReference type="InterPro" id="IPR006440">
    <property type="entry name" value="Doc"/>
</dbReference>
<dbReference type="RefSeq" id="WP_284296856.1">
    <property type="nucleotide sequence ID" value="NZ_BSVA01000001.1"/>
</dbReference>
<dbReference type="EMBL" id="BSVA01000001">
    <property type="protein sequence ID" value="GMA89543.1"/>
    <property type="molecule type" value="Genomic_DNA"/>
</dbReference>
<name>A0ABQ6JNB4_9MICO</name>
<gene>
    <name evidence="2" type="primary">doc</name>
    <name evidence="2" type="ORF">GCM10025869_00720</name>
</gene>
<dbReference type="InterPro" id="IPR003812">
    <property type="entry name" value="Fido"/>
</dbReference>
<keyword evidence="3" id="KW-1185">Reference proteome</keyword>
<proteinExistence type="predicted"/>
<feature type="domain" description="Fido" evidence="1">
    <location>
        <begin position="1"/>
        <end position="117"/>
    </location>
</feature>
<evidence type="ECO:0000313" key="3">
    <source>
        <dbReference type="Proteomes" id="UP001157069"/>
    </source>
</evidence>
<organism evidence="2 3">
    <name type="scientific">Homoserinibacter gongjuensis</name>
    <dbReference type="NCBI Taxonomy" id="1162968"/>
    <lineage>
        <taxon>Bacteria</taxon>
        <taxon>Bacillati</taxon>
        <taxon>Actinomycetota</taxon>
        <taxon>Actinomycetes</taxon>
        <taxon>Micrococcales</taxon>
        <taxon>Microbacteriaceae</taxon>
        <taxon>Homoserinibacter</taxon>
    </lineage>
</organism>
<dbReference type="PANTHER" id="PTHR39426:SF1">
    <property type="entry name" value="HOMOLOGY TO DEATH-ON-CURING PROTEIN OF PHAGE P1"/>
    <property type="match status" value="1"/>
</dbReference>
<evidence type="ECO:0000313" key="2">
    <source>
        <dbReference type="EMBL" id="GMA89543.1"/>
    </source>
</evidence>
<dbReference type="InterPro" id="IPR053737">
    <property type="entry name" value="Type_II_TA_Toxin"/>
</dbReference>
<comment type="caution">
    <text evidence="2">The sequence shown here is derived from an EMBL/GenBank/DDBJ whole genome shotgun (WGS) entry which is preliminary data.</text>
</comment>
<accession>A0ABQ6JNB4</accession>
<dbReference type="PANTHER" id="PTHR39426">
    <property type="entry name" value="HOMOLOGY TO DEATH-ON-CURING PROTEIN OF PHAGE P1"/>
    <property type="match status" value="1"/>
</dbReference>
<dbReference type="Gene3D" id="1.20.120.1870">
    <property type="entry name" value="Fic/DOC protein, Fido domain"/>
    <property type="match status" value="1"/>
</dbReference>
<protein>
    <submittedName>
        <fullName evidence="2">Death-on-curing protein</fullName>
    </submittedName>
</protein>
<evidence type="ECO:0000259" key="1">
    <source>
        <dbReference type="PROSITE" id="PS51459"/>
    </source>
</evidence>
<sequence>MIQYLEPEQALAAAERLGVHIRDEGLLFSALARPAASAFGQDAYATIELKAAALMHSIASNHALFDGNKRFAWFMTLAFLSLNGLRVVMPEDTAFDLVLGVAGGELDLQAAADIIRPHVVAR</sequence>
<dbReference type="Pfam" id="PF02661">
    <property type="entry name" value="Fic"/>
    <property type="match status" value="1"/>
</dbReference>
<dbReference type="NCBIfam" id="TIGR01550">
    <property type="entry name" value="DOC_P1"/>
    <property type="match status" value="1"/>
</dbReference>
<dbReference type="Proteomes" id="UP001157069">
    <property type="component" value="Unassembled WGS sequence"/>
</dbReference>